<dbReference type="Proteomes" id="UP000031668">
    <property type="component" value="Unassembled WGS sequence"/>
</dbReference>
<protein>
    <submittedName>
        <fullName evidence="2">Uncharacterized protein</fullName>
    </submittedName>
</protein>
<dbReference type="EMBL" id="JWZT01005379">
    <property type="protein sequence ID" value="KII61138.1"/>
    <property type="molecule type" value="Genomic_DNA"/>
</dbReference>
<comment type="caution">
    <text evidence="2">The sequence shown here is derived from an EMBL/GenBank/DDBJ whole genome shotgun (WGS) entry which is preliminary data.</text>
</comment>
<accession>A0A0C2I7G4</accession>
<gene>
    <name evidence="2" type="ORF">RF11_05861</name>
</gene>
<dbReference type="AlphaFoldDB" id="A0A0C2I7G4"/>
<feature type="region of interest" description="Disordered" evidence="1">
    <location>
        <begin position="46"/>
        <end position="68"/>
    </location>
</feature>
<proteinExistence type="predicted"/>
<evidence type="ECO:0000313" key="3">
    <source>
        <dbReference type="Proteomes" id="UP000031668"/>
    </source>
</evidence>
<reference evidence="2 3" key="1">
    <citation type="journal article" date="2014" name="Genome Biol. Evol.">
        <title>The genome of the myxosporean Thelohanellus kitauei shows adaptations to nutrient acquisition within its fish host.</title>
        <authorList>
            <person name="Yang Y."/>
            <person name="Xiong J."/>
            <person name="Zhou Z."/>
            <person name="Huo F."/>
            <person name="Miao W."/>
            <person name="Ran C."/>
            <person name="Liu Y."/>
            <person name="Zhang J."/>
            <person name="Feng J."/>
            <person name="Wang M."/>
            <person name="Wang M."/>
            <person name="Wang L."/>
            <person name="Yao B."/>
        </authorList>
    </citation>
    <scope>NUCLEOTIDE SEQUENCE [LARGE SCALE GENOMIC DNA]</scope>
    <source>
        <strain evidence="2">Wuqing</strain>
    </source>
</reference>
<organism evidence="2 3">
    <name type="scientific">Thelohanellus kitauei</name>
    <name type="common">Myxosporean</name>
    <dbReference type="NCBI Taxonomy" id="669202"/>
    <lineage>
        <taxon>Eukaryota</taxon>
        <taxon>Metazoa</taxon>
        <taxon>Cnidaria</taxon>
        <taxon>Myxozoa</taxon>
        <taxon>Myxosporea</taxon>
        <taxon>Bivalvulida</taxon>
        <taxon>Platysporina</taxon>
        <taxon>Myxobolidae</taxon>
        <taxon>Thelohanellus</taxon>
    </lineage>
</organism>
<sequence length="156" mass="18057">MLPTYFVGNILECDRSSGTESIPSFKKKIDENVQWWRNLSIRSDSLSSNYQNSRPSRVREHPSSLLKNSRPKLSAEDYDFLVIQKFLKSFFEKDIALLSHATRSTEELQQCAGQHRVMPKSLEEKFDDLARRLDVLEIGGKKVQTIVPNVDERLQK</sequence>
<name>A0A0C2I7G4_THEKT</name>
<evidence type="ECO:0000313" key="2">
    <source>
        <dbReference type="EMBL" id="KII61138.1"/>
    </source>
</evidence>
<evidence type="ECO:0000256" key="1">
    <source>
        <dbReference type="SAM" id="MobiDB-lite"/>
    </source>
</evidence>
<keyword evidence="3" id="KW-1185">Reference proteome</keyword>
<feature type="compositionally biased region" description="Polar residues" evidence="1">
    <location>
        <begin position="46"/>
        <end position="55"/>
    </location>
</feature>